<dbReference type="EMBL" id="JBEPMU010000016">
    <property type="protein sequence ID" value="MET3654896.1"/>
    <property type="molecule type" value="Genomic_DNA"/>
</dbReference>
<dbReference type="InterPro" id="IPR028966">
    <property type="entry name" value="Imm72"/>
</dbReference>
<dbReference type="Pfam" id="PF15584">
    <property type="entry name" value="Imm72"/>
    <property type="match status" value="1"/>
</dbReference>
<dbReference type="RefSeq" id="WP_354016208.1">
    <property type="nucleotide sequence ID" value="NZ_JBEPMU010000016.1"/>
</dbReference>
<name>A0ABV2K1E4_9GAMM</name>
<keyword evidence="4" id="KW-1185">Reference proteome</keyword>
<evidence type="ECO:0000313" key="4">
    <source>
        <dbReference type="Proteomes" id="UP001549184"/>
    </source>
</evidence>
<dbReference type="InterPro" id="IPR028950">
    <property type="entry name" value="Imm71"/>
</dbReference>
<dbReference type="Proteomes" id="UP001549184">
    <property type="component" value="Unassembled WGS sequence"/>
</dbReference>
<evidence type="ECO:0000259" key="2">
    <source>
        <dbReference type="Pfam" id="PF15602"/>
    </source>
</evidence>
<sequence>MSVLPTDVLLPNERERQQIFYWLQRISSYTAWSRILGYYHAWAKVTEKSVQAASERGWSQKSSVSESDLVMILKGLAHCEEGVRRLRQGDKRVFKYDANGEFVMARSALSVWSTKQYRVYTRDTSIDTDHTPYWPEFEYAFEQLIGAWRECATEVIEPERLDAPSPTIYGVWLQEWLPKMTFPRMLPEVPDPAKHTLIATGKITPCSGIWEPVEVPKPKGFHLFGNAPPPEGPLPMVGCMAYLHGGSPAPRAKQETETESLRADVTWRLLWRDDRYEDGTVPEEESTYVFLKPDPSLAAPEPEELRGGMRVWSDTPCPYPGVWQCLDKPLGPQTVAFGVPMPRVQGERVLWRLMKAV</sequence>
<feature type="domain" description="Immunity protein 71" evidence="2">
    <location>
        <begin position="10"/>
        <end position="166"/>
    </location>
</feature>
<dbReference type="Pfam" id="PF15602">
    <property type="entry name" value="Imm71"/>
    <property type="match status" value="1"/>
</dbReference>
<reference evidence="3 4" key="1">
    <citation type="submission" date="2024-06" db="EMBL/GenBank/DDBJ databases">
        <title>Sorghum-associated microbial communities from plants grown in Nebraska, USA.</title>
        <authorList>
            <person name="Schachtman D."/>
        </authorList>
    </citation>
    <scope>NUCLEOTIDE SEQUENCE [LARGE SCALE GENOMIC DNA]</scope>
    <source>
        <strain evidence="3 4">1073</strain>
    </source>
</reference>
<evidence type="ECO:0000259" key="1">
    <source>
        <dbReference type="Pfam" id="PF15584"/>
    </source>
</evidence>
<evidence type="ECO:0008006" key="5">
    <source>
        <dbReference type="Google" id="ProtNLM"/>
    </source>
</evidence>
<comment type="caution">
    <text evidence="3">The sequence shown here is derived from an EMBL/GenBank/DDBJ whole genome shotgun (WGS) entry which is preliminary data.</text>
</comment>
<gene>
    <name evidence="3" type="ORF">ABIC75_004645</name>
</gene>
<organism evidence="3 4">
    <name type="scientific">Dyella japonica</name>
    <dbReference type="NCBI Taxonomy" id="231455"/>
    <lineage>
        <taxon>Bacteria</taxon>
        <taxon>Pseudomonadati</taxon>
        <taxon>Pseudomonadota</taxon>
        <taxon>Gammaproteobacteria</taxon>
        <taxon>Lysobacterales</taxon>
        <taxon>Rhodanobacteraceae</taxon>
        <taxon>Dyella</taxon>
    </lineage>
</organism>
<proteinExistence type="predicted"/>
<protein>
    <recommendedName>
        <fullName evidence="5">Immunity protein 72</fullName>
    </recommendedName>
</protein>
<feature type="domain" description="Immunity protein 72" evidence="1">
    <location>
        <begin position="195"/>
        <end position="288"/>
    </location>
</feature>
<evidence type="ECO:0000313" key="3">
    <source>
        <dbReference type="EMBL" id="MET3654896.1"/>
    </source>
</evidence>
<accession>A0ABV2K1E4</accession>